<accession>A0AC35TKD8</accession>
<sequence length="309" mass="35651">MDFQDAGNWCLIESDPAIFTEMIRKMGVSGVQVEELYDLDAANFNSLHPIYGLIFLFKWRQGDEPSGEIVRDPKNVYFAQQVISNSCATQAIINLLLNIKSEDVKVGKILEEFKSFTNSFDPTNRGLCLSNSEDIRTIHNSFGRQSYFELENLNGESEEVFHFVAYLPINGRIYELDGLRPAPIDHGEYDITKGWMTCVVPKFEQRMKTYTEGDIHFSLMAVVGDKLTKFENQIEALEEAQVGDENELEIQTLRRLIEEETDKREILVKESIRRSHNYLPFLVELLKVLAKENKLVPLVEKELRKQMNK</sequence>
<protein>
    <submittedName>
        <fullName evidence="2">Ubiquitin carboxyl-terminal hydrolase</fullName>
    </submittedName>
</protein>
<evidence type="ECO:0000313" key="1">
    <source>
        <dbReference type="Proteomes" id="UP000095286"/>
    </source>
</evidence>
<reference evidence="2" key="1">
    <citation type="submission" date="2016-11" db="UniProtKB">
        <authorList>
            <consortium name="WormBaseParasite"/>
        </authorList>
    </citation>
    <scope>IDENTIFICATION</scope>
    <source>
        <strain evidence="2">KR3021</strain>
    </source>
</reference>
<dbReference type="Proteomes" id="UP000095286">
    <property type="component" value="Unplaced"/>
</dbReference>
<dbReference type="WBParaSite" id="RSKR_0000145200.1">
    <property type="protein sequence ID" value="RSKR_0000145200.1"/>
    <property type="gene ID" value="RSKR_0000145200"/>
</dbReference>
<evidence type="ECO:0000313" key="2">
    <source>
        <dbReference type="WBParaSite" id="RSKR_0000145200.1"/>
    </source>
</evidence>
<name>A0AC35TKD8_9BILA</name>
<organism evidence="1 2">
    <name type="scientific">Rhabditophanes sp. KR3021</name>
    <dbReference type="NCBI Taxonomy" id="114890"/>
    <lineage>
        <taxon>Eukaryota</taxon>
        <taxon>Metazoa</taxon>
        <taxon>Ecdysozoa</taxon>
        <taxon>Nematoda</taxon>
        <taxon>Chromadorea</taxon>
        <taxon>Rhabditida</taxon>
        <taxon>Tylenchina</taxon>
        <taxon>Panagrolaimomorpha</taxon>
        <taxon>Strongyloidoidea</taxon>
        <taxon>Alloionematidae</taxon>
        <taxon>Rhabditophanes</taxon>
    </lineage>
</organism>
<proteinExistence type="predicted"/>